<dbReference type="NCBIfam" id="NF041518">
    <property type="entry name" value="choice_anch_Q"/>
    <property type="match status" value="1"/>
</dbReference>
<dbReference type="InterPro" id="IPR059226">
    <property type="entry name" value="Choice_anch_Q_dom"/>
</dbReference>
<dbReference type="Gene3D" id="2.160.20.10">
    <property type="entry name" value="Single-stranded right-handed beta-helix, Pectin lyase-like"/>
    <property type="match status" value="1"/>
</dbReference>
<gene>
    <name evidence="3" type="ORF">SAMN06297358_0349</name>
</gene>
<dbReference type="OrthoDB" id="8901262at2"/>
<dbReference type="NCBIfam" id="TIGR04183">
    <property type="entry name" value="Por_Secre_tail"/>
    <property type="match status" value="1"/>
</dbReference>
<proteinExistence type="predicted"/>
<dbReference type="InterPro" id="IPR012334">
    <property type="entry name" value="Pectin_lyas_fold"/>
</dbReference>
<feature type="chain" id="PRO_5012899708" evidence="1">
    <location>
        <begin position="24"/>
        <end position="715"/>
    </location>
</feature>
<reference evidence="4" key="1">
    <citation type="submission" date="2017-09" db="EMBL/GenBank/DDBJ databases">
        <authorList>
            <person name="Varghese N."/>
            <person name="Submissions S."/>
        </authorList>
    </citation>
    <scope>NUCLEOTIDE SEQUENCE [LARGE SCALE GENOMIC DNA]</scope>
    <source>
        <strain evidence="4">CGMCC 1.12803</strain>
    </source>
</reference>
<evidence type="ECO:0000313" key="3">
    <source>
        <dbReference type="EMBL" id="SOD11821.1"/>
    </source>
</evidence>
<feature type="domain" description="Secretion system C-terminal sorting" evidence="2">
    <location>
        <begin position="642"/>
        <end position="711"/>
    </location>
</feature>
<dbReference type="Gene3D" id="2.60.40.10">
    <property type="entry name" value="Immunoglobulins"/>
    <property type="match status" value="1"/>
</dbReference>
<dbReference type="SUPFAM" id="SSF51126">
    <property type="entry name" value="Pectin lyase-like"/>
    <property type="match status" value="1"/>
</dbReference>
<evidence type="ECO:0000259" key="2">
    <source>
        <dbReference type="Pfam" id="PF18962"/>
    </source>
</evidence>
<keyword evidence="1" id="KW-0732">Signal</keyword>
<dbReference type="Pfam" id="PF18962">
    <property type="entry name" value="Por_Secre_tail"/>
    <property type="match status" value="1"/>
</dbReference>
<protein>
    <submittedName>
        <fullName evidence="3">Por secretion system C-terminal sorting domain-containing protein</fullName>
    </submittedName>
</protein>
<dbReference type="Proteomes" id="UP000219281">
    <property type="component" value="Unassembled WGS sequence"/>
</dbReference>
<keyword evidence="4" id="KW-1185">Reference proteome</keyword>
<dbReference type="RefSeq" id="WP_097127976.1">
    <property type="nucleotide sequence ID" value="NZ_OCMT01000001.1"/>
</dbReference>
<sequence>MRKFYLKALGILGLNLFALSVSAQTTYYVKTDGTGTAATATGWSTASKDLQDVINIAQAGDKIFVAMGTYLPNRPANNLTTIDAANRDNAFVLKNGVSIYGGFVGNEANETQRTAGNKTTLSGDLNGDDVAETTVNTNTYMTEFKSDNTYHVVIALGLSDVVFDGFTVTRGDASDGSGTTITVDTKAVDRRYGGAFYILDCGAGFKISSVTATINRAVGDGSTGAATGAGLYVFNSSPTIENCEISKSFNTNSTPKSTASNYGSAISLLSKSNPQIIKTIISENFAAYGAGVSINGSSPEFTNCTFLNNRVISGRGGAIDIRGGFPIFTNCLFSGNRATGTGGGGGVYNYSGRPTFVNCIFYKNTTATGNGAAFGSNSNNNHGAVFINNTFYDNQNDFGTATGTYSSGIFVSAVGSNADYQEKGTFLYNNIFFSNKAPYNTNKSTIDIYVADAALIGAFNNNIIQQTTYPVGTGNQANANPLFISVVPTHLAFLAPGNNSPAKDAGSDSDNTSLIDFNGRARKNGAIDIGAVEFHTVLPVSFIGFTAKTITNGVQLNWKVGSETNNKQYIISRSVDGENYSLVTKIAGKINSAEPLSYSYTDQTVNGGNYYYKLEQEDLNGEINYLATQVVKIDLAGGSINVYPNPTAGKITVALTTGGYSKYSVINLQGTAVLQGSIHKADQQVSLNLTGLAKGTYIIKLTGIAGNEFSRVIKF</sequence>
<dbReference type="InterPro" id="IPR006626">
    <property type="entry name" value="PbH1"/>
</dbReference>
<organism evidence="3 4">
    <name type="scientific">Pedobacter xixiisoli</name>
    <dbReference type="NCBI Taxonomy" id="1476464"/>
    <lineage>
        <taxon>Bacteria</taxon>
        <taxon>Pseudomonadati</taxon>
        <taxon>Bacteroidota</taxon>
        <taxon>Sphingobacteriia</taxon>
        <taxon>Sphingobacteriales</taxon>
        <taxon>Sphingobacteriaceae</taxon>
        <taxon>Pedobacter</taxon>
    </lineage>
</organism>
<dbReference type="InterPro" id="IPR013783">
    <property type="entry name" value="Ig-like_fold"/>
</dbReference>
<dbReference type="InterPro" id="IPR011050">
    <property type="entry name" value="Pectin_lyase_fold/virulence"/>
</dbReference>
<feature type="signal peptide" evidence="1">
    <location>
        <begin position="1"/>
        <end position="23"/>
    </location>
</feature>
<evidence type="ECO:0000256" key="1">
    <source>
        <dbReference type="SAM" id="SignalP"/>
    </source>
</evidence>
<accession>A0A285ZQ91</accession>
<dbReference type="EMBL" id="OCMT01000001">
    <property type="protein sequence ID" value="SOD11821.1"/>
    <property type="molecule type" value="Genomic_DNA"/>
</dbReference>
<dbReference type="InterPro" id="IPR026444">
    <property type="entry name" value="Secre_tail"/>
</dbReference>
<evidence type="ECO:0000313" key="4">
    <source>
        <dbReference type="Proteomes" id="UP000219281"/>
    </source>
</evidence>
<dbReference type="SMART" id="SM00710">
    <property type="entry name" value="PbH1"/>
    <property type="match status" value="5"/>
</dbReference>
<name>A0A285ZQ91_9SPHI</name>
<dbReference type="AlphaFoldDB" id="A0A285ZQ91"/>